<comment type="caution">
    <text evidence="2">The sequence shown here is derived from an EMBL/GenBank/DDBJ whole genome shotgun (WGS) entry which is preliminary data.</text>
</comment>
<dbReference type="AlphaFoldDB" id="A0AAE0IXU4"/>
<evidence type="ECO:0000313" key="2">
    <source>
        <dbReference type="EMBL" id="KAK3333238.1"/>
    </source>
</evidence>
<reference evidence="2" key="2">
    <citation type="submission" date="2023-06" db="EMBL/GenBank/DDBJ databases">
        <authorList>
            <consortium name="Lawrence Berkeley National Laboratory"/>
            <person name="Haridas S."/>
            <person name="Hensen N."/>
            <person name="Bonometti L."/>
            <person name="Westerberg I."/>
            <person name="Brannstrom I.O."/>
            <person name="Guillou S."/>
            <person name="Cros-Aarteil S."/>
            <person name="Calhoun S."/>
            <person name="Kuo A."/>
            <person name="Mondo S."/>
            <person name="Pangilinan J."/>
            <person name="Riley R."/>
            <person name="Labutti K."/>
            <person name="Andreopoulos B."/>
            <person name="Lipzen A."/>
            <person name="Chen C."/>
            <person name="Yanf M."/>
            <person name="Daum C."/>
            <person name="Ng V."/>
            <person name="Clum A."/>
            <person name="Steindorff A."/>
            <person name="Ohm R."/>
            <person name="Martin F."/>
            <person name="Silar P."/>
            <person name="Natvig D."/>
            <person name="Lalanne C."/>
            <person name="Gautier V."/>
            <person name="Ament-Velasquez S.L."/>
            <person name="Kruys A."/>
            <person name="Hutchinson M.I."/>
            <person name="Powell A.J."/>
            <person name="Barry K."/>
            <person name="Miller A.N."/>
            <person name="Grigoriev I.V."/>
            <person name="Debuchy R."/>
            <person name="Gladieux P."/>
            <person name="Thoren M.H."/>
            <person name="Johannesson H."/>
        </authorList>
    </citation>
    <scope>NUCLEOTIDE SEQUENCE</scope>
    <source>
        <strain evidence="2">SMH4131-1</strain>
    </source>
</reference>
<feature type="region of interest" description="Disordered" evidence="1">
    <location>
        <begin position="63"/>
        <end position="88"/>
    </location>
</feature>
<dbReference type="Proteomes" id="UP001286456">
    <property type="component" value="Unassembled WGS sequence"/>
</dbReference>
<evidence type="ECO:0000256" key="1">
    <source>
        <dbReference type="SAM" id="MobiDB-lite"/>
    </source>
</evidence>
<organism evidence="2 3">
    <name type="scientific">Cercophora scortea</name>
    <dbReference type="NCBI Taxonomy" id="314031"/>
    <lineage>
        <taxon>Eukaryota</taxon>
        <taxon>Fungi</taxon>
        <taxon>Dikarya</taxon>
        <taxon>Ascomycota</taxon>
        <taxon>Pezizomycotina</taxon>
        <taxon>Sordariomycetes</taxon>
        <taxon>Sordariomycetidae</taxon>
        <taxon>Sordariales</taxon>
        <taxon>Lasiosphaeriaceae</taxon>
        <taxon>Cercophora</taxon>
    </lineage>
</organism>
<protein>
    <submittedName>
        <fullName evidence="2">Uncharacterized protein</fullName>
    </submittedName>
</protein>
<sequence length="115" mass="12672">MSVCLVLAGAVPVRGLVMGTRIMWPYPMTYLVIFAVEWEGAGKKYRLSVAAIAVSASEDVLEQSVVGKKGPTTDESRPETDGHKFADWTLSPRHIERQQAASSRVCRYSEESKTP</sequence>
<name>A0AAE0IXU4_9PEZI</name>
<keyword evidence="3" id="KW-1185">Reference proteome</keyword>
<dbReference type="EMBL" id="JAUEPO010000002">
    <property type="protein sequence ID" value="KAK3333238.1"/>
    <property type="molecule type" value="Genomic_DNA"/>
</dbReference>
<reference evidence="2" key="1">
    <citation type="journal article" date="2023" name="Mol. Phylogenet. Evol.">
        <title>Genome-scale phylogeny and comparative genomics of the fungal order Sordariales.</title>
        <authorList>
            <person name="Hensen N."/>
            <person name="Bonometti L."/>
            <person name="Westerberg I."/>
            <person name="Brannstrom I.O."/>
            <person name="Guillou S."/>
            <person name="Cros-Aarteil S."/>
            <person name="Calhoun S."/>
            <person name="Haridas S."/>
            <person name="Kuo A."/>
            <person name="Mondo S."/>
            <person name="Pangilinan J."/>
            <person name="Riley R."/>
            <person name="LaButti K."/>
            <person name="Andreopoulos B."/>
            <person name="Lipzen A."/>
            <person name="Chen C."/>
            <person name="Yan M."/>
            <person name="Daum C."/>
            <person name="Ng V."/>
            <person name="Clum A."/>
            <person name="Steindorff A."/>
            <person name="Ohm R.A."/>
            <person name="Martin F."/>
            <person name="Silar P."/>
            <person name="Natvig D.O."/>
            <person name="Lalanne C."/>
            <person name="Gautier V."/>
            <person name="Ament-Velasquez S.L."/>
            <person name="Kruys A."/>
            <person name="Hutchinson M.I."/>
            <person name="Powell A.J."/>
            <person name="Barry K."/>
            <person name="Miller A.N."/>
            <person name="Grigoriev I.V."/>
            <person name="Debuchy R."/>
            <person name="Gladieux P."/>
            <person name="Hiltunen Thoren M."/>
            <person name="Johannesson H."/>
        </authorList>
    </citation>
    <scope>NUCLEOTIDE SEQUENCE</scope>
    <source>
        <strain evidence="2">SMH4131-1</strain>
    </source>
</reference>
<evidence type="ECO:0000313" key="3">
    <source>
        <dbReference type="Proteomes" id="UP001286456"/>
    </source>
</evidence>
<proteinExistence type="predicted"/>
<gene>
    <name evidence="2" type="ORF">B0T19DRAFT_398940</name>
</gene>
<accession>A0AAE0IXU4</accession>
<feature type="compositionally biased region" description="Basic and acidic residues" evidence="1">
    <location>
        <begin position="71"/>
        <end position="86"/>
    </location>
</feature>